<dbReference type="Proteomes" id="UP000095143">
    <property type="component" value="Unassembled WGS sequence"/>
</dbReference>
<evidence type="ECO:0000313" key="1">
    <source>
        <dbReference type="EMBL" id="OCX15703.1"/>
    </source>
</evidence>
<dbReference type="Pfam" id="PF10604">
    <property type="entry name" value="Polyketide_cyc2"/>
    <property type="match status" value="1"/>
</dbReference>
<dbReference type="InterPro" id="IPR019587">
    <property type="entry name" value="Polyketide_cyclase/dehydratase"/>
</dbReference>
<evidence type="ECO:0000313" key="2">
    <source>
        <dbReference type="Proteomes" id="UP000095143"/>
    </source>
</evidence>
<reference evidence="1 2" key="1">
    <citation type="submission" date="2016-08" db="EMBL/GenBank/DDBJ databases">
        <title>Whole genome sequence of Pseudomonas graminis strain UASWS1507, a potential biological control agent for agriculture.</title>
        <authorList>
            <person name="Crovadore J."/>
            <person name="Calmin G."/>
            <person name="Chablais R."/>
            <person name="Cochard B."/>
            <person name="Lefort F."/>
        </authorList>
    </citation>
    <scope>NUCLEOTIDE SEQUENCE [LARGE SCALE GENOMIC DNA]</scope>
    <source>
        <strain evidence="1 2">UASWS1507</strain>
    </source>
</reference>
<accession>A0A1C2DM02</accession>
<protein>
    <submittedName>
        <fullName evidence="1">Polyketide cyclase</fullName>
    </submittedName>
</protein>
<sequence length="167" mass="17797">MNAIQPLNTLGSLSPDTLITNPGGEPVVSAISINAPAREVWKVVGDFGGFTQFIPELASIEVIGNGPGSVRYKKFKEGGLVVIEQLNSYDDNAMAMTWTTIYNNLGVSKLWASMTVVPKDSVSCVATWAIIAEPVDNGSTSVEGFREFLQGFADGAMKNVPRAVMPS</sequence>
<gene>
    <name evidence="1" type="ORF">BBI10_18415</name>
</gene>
<dbReference type="SUPFAM" id="SSF55961">
    <property type="entry name" value="Bet v1-like"/>
    <property type="match status" value="1"/>
</dbReference>
<organism evidence="1 2">
    <name type="scientific">Pseudomonas graminis</name>
    <dbReference type="NCBI Taxonomy" id="158627"/>
    <lineage>
        <taxon>Bacteria</taxon>
        <taxon>Pseudomonadati</taxon>
        <taxon>Pseudomonadota</taxon>
        <taxon>Gammaproteobacteria</taxon>
        <taxon>Pseudomonadales</taxon>
        <taxon>Pseudomonadaceae</taxon>
        <taxon>Pseudomonas</taxon>
    </lineage>
</organism>
<name>A0A1C2DM02_9PSED</name>
<proteinExistence type="predicted"/>
<comment type="caution">
    <text evidence="1">The sequence shown here is derived from an EMBL/GenBank/DDBJ whole genome shotgun (WGS) entry which is preliminary data.</text>
</comment>
<dbReference type="CDD" id="cd07821">
    <property type="entry name" value="PYR_PYL_RCAR_like"/>
    <property type="match status" value="1"/>
</dbReference>
<dbReference type="Gene3D" id="3.30.530.20">
    <property type="match status" value="1"/>
</dbReference>
<dbReference type="PANTHER" id="PTHR33789">
    <property type="entry name" value="LACHRYMATORY-FACTOR SYNTHASE"/>
    <property type="match status" value="1"/>
</dbReference>
<dbReference type="AlphaFoldDB" id="A0A1C2DM02"/>
<dbReference type="InterPro" id="IPR023393">
    <property type="entry name" value="START-like_dom_sf"/>
</dbReference>
<dbReference type="RefSeq" id="WP_065990900.1">
    <property type="nucleotide sequence ID" value="NZ_MDEN01000066.1"/>
</dbReference>
<dbReference type="EMBL" id="MDEN01000066">
    <property type="protein sequence ID" value="OCX15703.1"/>
    <property type="molecule type" value="Genomic_DNA"/>
</dbReference>
<dbReference type="PANTHER" id="PTHR33789:SF5">
    <property type="entry name" value="BET V I_MAJOR LATEX PROTEIN DOMAIN-CONTAINING PROTEIN"/>
    <property type="match status" value="1"/>
</dbReference>
<dbReference type="InterPro" id="IPR053249">
    <property type="entry name" value="LFS"/>
</dbReference>